<protein>
    <submittedName>
        <fullName evidence="1">Unnamed protein product</fullName>
    </submittedName>
</protein>
<sequence>MHTRKVVFDRLHVKLLSEYDTFIYDTLLGSTDNFRFITLCQTRVQLPWRCFHKVDTLIMAESDLGAEKLSNYMNMLLSDMFPNLKKCKFEMMSNRLVPLLKIAASKYKLQKLNISLILNHNSCFADEEIDFLVFLSKCMKSDCQIKLKNLLDSTDKNHIPWNAYQRLQSIAVSNHTTITDDGTIQLLPACQDLKSLYLVYANTESSELQDLYSTSLKSLTVAVTEGKPQFNFKNTTNLHKLTLKNCSIGYGMSNCFPDGLKSLRLENSCWTQ</sequence>
<evidence type="ECO:0000313" key="1">
    <source>
        <dbReference type="EMBL" id="GME88593.1"/>
    </source>
</evidence>
<dbReference type="EMBL" id="BSXS01007380">
    <property type="protein sequence ID" value="GME88593.1"/>
    <property type="molecule type" value="Genomic_DNA"/>
</dbReference>
<name>A0ACB5THZ6_AMBMO</name>
<accession>A0ACB5THZ6</accession>
<proteinExistence type="predicted"/>
<reference evidence="1" key="1">
    <citation type="submission" date="2023-04" db="EMBL/GenBank/DDBJ databases">
        <title>Ambrosiozyma monospora NBRC 10751.</title>
        <authorList>
            <person name="Ichikawa N."/>
            <person name="Sato H."/>
            <person name="Tonouchi N."/>
        </authorList>
    </citation>
    <scope>NUCLEOTIDE SEQUENCE</scope>
    <source>
        <strain evidence="1">NBRC 10751</strain>
    </source>
</reference>
<gene>
    <name evidence="1" type="ORF">Amon02_000839000</name>
</gene>
<evidence type="ECO:0000313" key="2">
    <source>
        <dbReference type="Proteomes" id="UP001165064"/>
    </source>
</evidence>
<keyword evidence="2" id="KW-1185">Reference proteome</keyword>
<comment type="caution">
    <text evidence="1">The sequence shown here is derived from an EMBL/GenBank/DDBJ whole genome shotgun (WGS) entry which is preliminary data.</text>
</comment>
<organism evidence="1 2">
    <name type="scientific">Ambrosiozyma monospora</name>
    <name type="common">Yeast</name>
    <name type="synonym">Endomycopsis monosporus</name>
    <dbReference type="NCBI Taxonomy" id="43982"/>
    <lineage>
        <taxon>Eukaryota</taxon>
        <taxon>Fungi</taxon>
        <taxon>Dikarya</taxon>
        <taxon>Ascomycota</taxon>
        <taxon>Saccharomycotina</taxon>
        <taxon>Pichiomycetes</taxon>
        <taxon>Pichiales</taxon>
        <taxon>Pichiaceae</taxon>
        <taxon>Ambrosiozyma</taxon>
    </lineage>
</organism>
<dbReference type="Proteomes" id="UP001165064">
    <property type="component" value="Unassembled WGS sequence"/>
</dbReference>